<dbReference type="AlphaFoldDB" id="A0AAD4XMW9"/>
<dbReference type="SUPFAM" id="SSF46938">
    <property type="entry name" value="CRAL/TRIO N-terminal domain"/>
    <property type="match status" value="1"/>
</dbReference>
<name>A0AAD4XMW9_9MAGN</name>
<dbReference type="Proteomes" id="UP001202328">
    <property type="component" value="Unassembled WGS sequence"/>
</dbReference>
<reference evidence="3" key="1">
    <citation type="submission" date="2022-04" db="EMBL/GenBank/DDBJ databases">
        <title>A functionally conserved STORR gene fusion in Papaver species that diverged 16.8 million years ago.</title>
        <authorList>
            <person name="Catania T."/>
        </authorList>
    </citation>
    <scope>NUCLEOTIDE SEQUENCE</scope>
    <source>
        <strain evidence="3">S-188037</strain>
    </source>
</reference>
<dbReference type="Pfam" id="PF00650">
    <property type="entry name" value="CRAL_TRIO"/>
    <property type="match status" value="2"/>
</dbReference>
<dbReference type="InterPro" id="IPR052578">
    <property type="entry name" value="PI_Transfer_CRAL-TRIO"/>
</dbReference>
<dbReference type="InterPro" id="IPR036865">
    <property type="entry name" value="CRAL-TRIO_dom_sf"/>
</dbReference>
<dbReference type="SMART" id="SM00516">
    <property type="entry name" value="SEC14"/>
    <property type="match status" value="1"/>
</dbReference>
<dbReference type="PANTHER" id="PTHR45824">
    <property type="entry name" value="GH16843P"/>
    <property type="match status" value="1"/>
</dbReference>
<organism evidence="3 4">
    <name type="scientific">Papaver atlanticum</name>
    <dbReference type="NCBI Taxonomy" id="357466"/>
    <lineage>
        <taxon>Eukaryota</taxon>
        <taxon>Viridiplantae</taxon>
        <taxon>Streptophyta</taxon>
        <taxon>Embryophyta</taxon>
        <taxon>Tracheophyta</taxon>
        <taxon>Spermatophyta</taxon>
        <taxon>Magnoliopsida</taxon>
        <taxon>Ranunculales</taxon>
        <taxon>Papaveraceae</taxon>
        <taxon>Papaveroideae</taxon>
        <taxon>Papaver</taxon>
    </lineage>
</organism>
<evidence type="ECO:0000313" key="4">
    <source>
        <dbReference type="Proteomes" id="UP001202328"/>
    </source>
</evidence>
<protein>
    <recommendedName>
        <fullName evidence="2">CRAL-TRIO domain-containing protein</fullName>
    </recommendedName>
</protein>
<evidence type="ECO:0000313" key="3">
    <source>
        <dbReference type="EMBL" id="KAI3926993.1"/>
    </source>
</evidence>
<proteinExistence type="predicted"/>
<evidence type="ECO:0000256" key="1">
    <source>
        <dbReference type="SAM" id="MobiDB-lite"/>
    </source>
</evidence>
<dbReference type="InterPro" id="IPR036273">
    <property type="entry name" value="CRAL/TRIO_N_dom_sf"/>
</dbReference>
<dbReference type="PANTHER" id="PTHR45824:SF22">
    <property type="entry name" value="SEC14P-LIKE PHOSPHATIDYLINOSITOL TRANSFER FAMILY PROTEIN"/>
    <property type="match status" value="1"/>
</dbReference>
<keyword evidence="4" id="KW-1185">Reference proteome</keyword>
<dbReference type="EMBL" id="JAJJMB010007841">
    <property type="protein sequence ID" value="KAI3926993.1"/>
    <property type="molecule type" value="Genomic_DNA"/>
</dbReference>
<sequence length="272" mass="31815">MYVSTLSFTCCALREQLSILLVWVVIMFWRRYSHKEIGFDEKVSYISVDCFGGTNRAYGTEARLKRHFEARDWDIVKAKKMVEETIQWRLTFKPSDTIEQSYPANFHDRHGRAVLMMRPGKRNTTGAENQIRHPVYLIENGIRNLPNDQEQMAWLIDFTGWPLTNHQNPANLSMQIVKHFLDPKTFDKVKFVYLQNKDSVELMKTYFDDKNLPTEFGGRANLQYDHEEFSKLMVKDELKATRERELEKMEHTNNGSLKPEVAQESVIAPASS</sequence>
<evidence type="ECO:0000259" key="2">
    <source>
        <dbReference type="SMART" id="SM00516"/>
    </source>
</evidence>
<dbReference type="CDD" id="cd00170">
    <property type="entry name" value="SEC14"/>
    <property type="match status" value="1"/>
</dbReference>
<accession>A0AAD4XMW9</accession>
<dbReference type="SUPFAM" id="SSF52087">
    <property type="entry name" value="CRAL/TRIO domain"/>
    <property type="match status" value="1"/>
</dbReference>
<gene>
    <name evidence="3" type="ORF">MKW98_027766</name>
</gene>
<feature type="domain" description="CRAL-TRIO" evidence="2">
    <location>
        <begin position="94"/>
        <end position="221"/>
    </location>
</feature>
<dbReference type="Gene3D" id="3.40.525.10">
    <property type="entry name" value="CRAL-TRIO lipid binding domain"/>
    <property type="match status" value="2"/>
</dbReference>
<comment type="caution">
    <text evidence="3">The sequence shown here is derived from an EMBL/GenBank/DDBJ whole genome shotgun (WGS) entry which is preliminary data.</text>
</comment>
<feature type="region of interest" description="Disordered" evidence="1">
    <location>
        <begin position="247"/>
        <end position="272"/>
    </location>
</feature>
<dbReference type="GO" id="GO:0008526">
    <property type="term" value="F:phosphatidylinositol transfer activity"/>
    <property type="evidence" value="ECO:0007669"/>
    <property type="project" value="TreeGrafter"/>
</dbReference>
<dbReference type="InterPro" id="IPR001251">
    <property type="entry name" value="CRAL-TRIO_dom"/>
</dbReference>